<keyword evidence="3" id="KW-0548">Nucleotidyltransferase</keyword>
<dbReference type="SUPFAM" id="SSF54197">
    <property type="entry name" value="HIT-like"/>
    <property type="match status" value="2"/>
</dbReference>
<accession>A0A1H9ZQG8</accession>
<dbReference type="AlphaFoldDB" id="A0A1H9ZQG8"/>
<gene>
    <name evidence="3" type="ORF">SAMN04488587_1191</name>
</gene>
<dbReference type="InterPro" id="IPR036265">
    <property type="entry name" value="HIT-like_sf"/>
</dbReference>
<name>A0A1H9ZQG8_9EURY</name>
<organism evidence="3 4">
    <name type="scientific">Methanococcoides vulcani</name>
    <dbReference type="NCBI Taxonomy" id="1353158"/>
    <lineage>
        <taxon>Archaea</taxon>
        <taxon>Methanobacteriati</taxon>
        <taxon>Methanobacteriota</taxon>
        <taxon>Stenosarchaea group</taxon>
        <taxon>Methanomicrobia</taxon>
        <taxon>Methanosarcinales</taxon>
        <taxon>Methanosarcinaceae</taxon>
        <taxon>Methanococcoides</taxon>
    </lineage>
</organism>
<feature type="active site" description="Tele-UMP-histidine intermediate" evidence="1">
    <location>
        <position position="167"/>
    </location>
</feature>
<dbReference type="Proteomes" id="UP000243338">
    <property type="component" value="Unassembled WGS sequence"/>
</dbReference>
<dbReference type="Pfam" id="PF16268">
    <property type="entry name" value="DUF4921"/>
    <property type="match status" value="1"/>
</dbReference>
<dbReference type="OrthoDB" id="7650at2157"/>
<dbReference type="GO" id="GO:0008270">
    <property type="term" value="F:zinc ion binding"/>
    <property type="evidence" value="ECO:0007669"/>
    <property type="project" value="InterPro"/>
</dbReference>
<dbReference type="STRING" id="1353158.SAMN04488587_1191"/>
<dbReference type="InterPro" id="IPR001937">
    <property type="entry name" value="GalP_UDPtransf1"/>
</dbReference>
<sequence length="324" mass="37026">MSEIRKHYFLDEYCIIAPGRSKRPSVFKAEKKEEASNKCVFCAGEEDKTPLATAVYKNGSILKDSEGSRVTRWDMRCIPNLYPALAPDASEVNSDLDVTPGYGFHEVIVETPLHENVTPDLSDEEMTLLMKVYQDRVMHYESMDKIEYVSLFKNWGEKAGASLEHTHSQLIAMPIKPPVLMEEMKAIDSYSGCPYCDIVEKESKSERLLYENEHFLVITPYCSKVPYEMWILPKVHTNHISGFDQDQLSSLGKAIHSALSGLWNNIGEIPYNYMFYQLRDETGYHFNLKIQPVTTKTAGFEKNTEVFINTMPPETAVNYLQGDF</sequence>
<protein>
    <submittedName>
        <fullName evidence="3">UDPglucose--hexose-1-phosphate uridylyltransferase</fullName>
    </submittedName>
</protein>
<dbReference type="Gene3D" id="3.30.428.10">
    <property type="entry name" value="HIT-like"/>
    <property type="match status" value="2"/>
</dbReference>
<feature type="domain" description="DUF4921" evidence="2">
    <location>
        <begin position="124"/>
        <end position="315"/>
    </location>
</feature>
<dbReference type="RefSeq" id="WP_091689716.1">
    <property type="nucleotide sequence ID" value="NZ_CAAGSJ010000005.1"/>
</dbReference>
<keyword evidence="3" id="KW-0808">Transferase</keyword>
<dbReference type="GO" id="GO:0008108">
    <property type="term" value="F:UDP-glucose:hexose-1-phosphate uridylyltransferase activity"/>
    <property type="evidence" value="ECO:0007669"/>
    <property type="project" value="InterPro"/>
</dbReference>
<evidence type="ECO:0000313" key="4">
    <source>
        <dbReference type="Proteomes" id="UP000243338"/>
    </source>
</evidence>
<dbReference type="PANTHER" id="PTHR42763">
    <property type="entry name" value="ADP-GLUCOSE PHOSPHORYLASE"/>
    <property type="match status" value="1"/>
</dbReference>
<dbReference type="EMBL" id="FOHQ01000003">
    <property type="protein sequence ID" value="SES83919.1"/>
    <property type="molecule type" value="Genomic_DNA"/>
</dbReference>
<evidence type="ECO:0000313" key="3">
    <source>
        <dbReference type="EMBL" id="SES83919.1"/>
    </source>
</evidence>
<dbReference type="GO" id="GO:0006012">
    <property type="term" value="P:galactose metabolic process"/>
    <property type="evidence" value="ECO:0007669"/>
    <property type="project" value="InterPro"/>
</dbReference>
<reference evidence="4" key="1">
    <citation type="submission" date="2016-10" db="EMBL/GenBank/DDBJ databases">
        <authorList>
            <person name="Varghese N."/>
            <person name="Submissions S."/>
        </authorList>
    </citation>
    <scope>NUCLEOTIDE SEQUENCE [LARGE SCALE GENOMIC DNA]</scope>
    <source>
        <strain evidence="4">SLH 33</strain>
    </source>
</reference>
<dbReference type="PIRSF" id="PIRSF000808">
    <property type="entry name" value="GalT"/>
    <property type="match status" value="1"/>
</dbReference>
<evidence type="ECO:0000259" key="2">
    <source>
        <dbReference type="Pfam" id="PF16268"/>
    </source>
</evidence>
<dbReference type="InterPro" id="IPR053177">
    <property type="entry name" value="ADP-glucose_phosphorylase"/>
</dbReference>
<dbReference type="InterPro" id="IPR032576">
    <property type="entry name" value="DUF4921"/>
</dbReference>
<keyword evidence="4" id="KW-1185">Reference proteome</keyword>
<dbReference type="PANTHER" id="PTHR42763:SF2">
    <property type="entry name" value="ADP-GLUCOSE PHOSPHORYLASE"/>
    <property type="match status" value="1"/>
</dbReference>
<proteinExistence type="predicted"/>
<evidence type="ECO:0000256" key="1">
    <source>
        <dbReference type="PIRSR" id="PIRSR000808-1"/>
    </source>
</evidence>